<dbReference type="EnsemblMetazoa" id="HelroT177650">
    <property type="protein sequence ID" value="HelroP177650"/>
    <property type="gene ID" value="HelroG177650"/>
</dbReference>
<reference evidence="3" key="1">
    <citation type="submission" date="2012-12" db="EMBL/GenBank/DDBJ databases">
        <authorList>
            <person name="Hellsten U."/>
            <person name="Grimwood J."/>
            <person name="Chapman J.A."/>
            <person name="Shapiro H."/>
            <person name="Aerts A."/>
            <person name="Otillar R.P."/>
            <person name="Terry A.Y."/>
            <person name="Boore J.L."/>
            <person name="Simakov O."/>
            <person name="Marletaz F."/>
            <person name="Cho S.-J."/>
            <person name="Edsinger-Gonzales E."/>
            <person name="Havlak P."/>
            <person name="Kuo D.-H."/>
            <person name="Larsson T."/>
            <person name="Lv J."/>
            <person name="Arendt D."/>
            <person name="Savage R."/>
            <person name="Osoegawa K."/>
            <person name="de Jong P."/>
            <person name="Lindberg D.R."/>
            <person name="Seaver E.C."/>
            <person name="Weisblat D.A."/>
            <person name="Putnam N.H."/>
            <person name="Grigoriev I.V."/>
            <person name="Rokhsar D.S."/>
        </authorList>
    </citation>
    <scope>NUCLEOTIDE SEQUENCE</scope>
</reference>
<gene>
    <name evidence="2" type="primary">20206355</name>
    <name evidence="1" type="ORF">HELRODRAFT_177650</name>
</gene>
<dbReference type="EMBL" id="KB097269">
    <property type="protein sequence ID" value="ESN97979.1"/>
    <property type="molecule type" value="Genomic_DNA"/>
</dbReference>
<reference evidence="2" key="3">
    <citation type="submission" date="2015-06" db="UniProtKB">
        <authorList>
            <consortium name="EnsemblMetazoa"/>
        </authorList>
    </citation>
    <scope>IDENTIFICATION</scope>
</reference>
<sequence>MHFLTRQHIPDNVLKVLLVRLLKGEIIELIVEQTLVGRDGCLIVLKGVGTTPKKLDVFWRFLNDQLTKILERLSGDSTQLYPIIMNAFSYFSNQTEYNELKSFLKDLLAVNSSTSSNRVNYILTTIRMKIERENANERLDLQSQPSSRCSFGQLPNNFLSSLNHCCYLLGCPERLSTAVFNIMSLDIVKHILPYLDANCNIENIKRDPEALIKSFTKRQTYNNKKTQC</sequence>
<accession>T1FC06</accession>
<organism evidence="2 3">
    <name type="scientific">Helobdella robusta</name>
    <name type="common">Californian leech</name>
    <dbReference type="NCBI Taxonomy" id="6412"/>
    <lineage>
        <taxon>Eukaryota</taxon>
        <taxon>Metazoa</taxon>
        <taxon>Spiralia</taxon>
        <taxon>Lophotrochozoa</taxon>
        <taxon>Annelida</taxon>
        <taxon>Clitellata</taxon>
        <taxon>Hirudinea</taxon>
        <taxon>Rhynchobdellida</taxon>
        <taxon>Glossiphoniidae</taxon>
        <taxon>Helobdella</taxon>
    </lineage>
</organism>
<dbReference type="AlphaFoldDB" id="T1FC06"/>
<dbReference type="CTD" id="20206355"/>
<evidence type="ECO:0000313" key="2">
    <source>
        <dbReference type="EnsemblMetazoa" id="HelroP177650"/>
    </source>
</evidence>
<keyword evidence="3" id="KW-1185">Reference proteome</keyword>
<name>T1FC06_HELRO</name>
<evidence type="ECO:0000313" key="3">
    <source>
        <dbReference type="Proteomes" id="UP000015101"/>
    </source>
</evidence>
<dbReference type="HOGENOM" id="CLU_1215931_0_0_1"/>
<proteinExistence type="predicted"/>
<dbReference type="Gene3D" id="1.25.50.20">
    <property type="match status" value="1"/>
</dbReference>
<dbReference type="GeneID" id="20206355"/>
<dbReference type="Proteomes" id="UP000015101">
    <property type="component" value="Unassembled WGS sequence"/>
</dbReference>
<protein>
    <submittedName>
        <fullName evidence="1 2">Uncharacterized protein</fullName>
    </submittedName>
</protein>
<dbReference type="KEGG" id="hro:HELRODRAFT_177650"/>
<dbReference type="InParanoid" id="T1FC06"/>
<dbReference type="RefSeq" id="XP_009024045.1">
    <property type="nucleotide sequence ID" value="XM_009025797.1"/>
</dbReference>
<dbReference type="EMBL" id="AMQM01006116">
    <property type="status" value="NOT_ANNOTATED_CDS"/>
    <property type="molecule type" value="Genomic_DNA"/>
</dbReference>
<evidence type="ECO:0000313" key="1">
    <source>
        <dbReference type="EMBL" id="ESN97979.1"/>
    </source>
</evidence>
<reference evidence="1 3" key="2">
    <citation type="journal article" date="2013" name="Nature">
        <title>Insights into bilaterian evolution from three spiralian genomes.</title>
        <authorList>
            <person name="Simakov O."/>
            <person name="Marletaz F."/>
            <person name="Cho S.J."/>
            <person name="Edsinger-Gonzales E."/>
            <person name="Havlak P."/>
            <person name="Hellsten U."/>
            <person name="Kuo D.H."/>
            <person name="Larsson T."/>
            <person name="Lv J."/>
            <person name="Arendt D."/>
            <person name="Savage R."/>
            <person name="Osoegawa K."/>
            <person name="de Jong P."/>
            <person name="Grimwood J."/>
            <person name="Chapman J.A."/>
            <person name="Shapiro H."/>
            <person name="Aerts A."/>
            <person name="Otillar R.P."/>
            <person name="Terry A.Y."/>
            <person name="Boore J.L."/>
            <person name="Grigoriev I.V."/>
            <person name="Lindberg D.R."/>
            <person name="Seaver E.C."/>
            <person name="Weisblat D.A."/>
            <person name="Putnam N.H."/>
            <person name="Rokhsar D.S."/>
        </authorList>
    </citation>
    <scope>NUCLEOTIDE SEQUENCE</scope>
</reference>